<dbReference type="AlphaFoldDB" id="A0A9D3WXR5"/>
<feature type="domain" description="PH" evidence="12">
    <location>
        <begin position="4"/>
        <end position="109"/>
    </location>
</feature>
<evidence type="ECO:0000256" key="7">
    <source>
        <dbReference type="ARBA" id="ARBA00055944"/>
    </source>
</evidence>
<feature type="region of interest" description="Disordered" evidence="11">
    <location>
        <begin position="246"/>
        <end position="275"/>
    </location>
</feature>
<evidence type="ECO:0000256" key="8">
    <source>
        <dbReference type="ARBA" id="ARBA00063999"/>
    </source>
</evidence>
<feature type="region of interest" description="Disordered" evidence="11">
    <location>
        <begin position="425"/>
        <end position="483"/>
    </location>
</feature>
<dbReference type="GO" id="GO:0005886">
    <property type="term" value="C:plasma membrane"/>
    <property type="evidence" value="ECO:0007669"/>
    <property type="project" value="UniProtKB-SubCell"/>
</dbReference>
<dbReference type="InterPro" id="IPR011993">
    <property type="entry name" value="PH-like_dom_sf"/>
</dbReference>
<feature type="compositionally biased region" description="Basic and acidic residues" evidence="11">
    <location>
        <begin position="455"/>
        <end position="469"/>
    </location>
</feature>
<dbReference type="GO" id="GO:0045202">
    <property type="term" value="C:synapse"/>
    <property type="evidence" value="ECO:0007669"/>
    <property type="project" value="UniProtKB-SubCell"/>
</dbReference>
<dbReference type="Proteomes" id="UP000827986">
    <property type="component" value="Unassembled WGS sequence"/>
</dbReference>
<organism evidence="14 15">
    <name type="scientific">Mauremys mutica</name>
    <name type="common">yellowpond turtle</name>
    <dbReference type="NCBI Taxonomy" id="74926"/>
    <lineage>
        <taxon>Eukaryota</taxon>
        <taxon>Metazoa</taxon>
        <taxon>Chordata</taxon>
        <taxon>Craniata</taxon>
        <taxon>Vertebrata</taxon>
        <taxon>Euteleostomi</taxon>
        <taxon>Archelosauria</taxon>
        <taxon>Testudinata</taxon>
        <taxon>Testudines</taxon>
        <taxon>Cryptodira</taxon>
        <taxon>Durocryptodira</taxon>
        <taxon>Testudinoidea</taxon>
        <taxon>Geoemydidae</taxon>
        <taxon>Geoemydinae</taxon>
        <taxon>Mauremys</taxon>
    </lineage>
</organism>
<comment type="subunit">
    <text evidence="8">Homodimer. Forms a heterotetramer composed of 2 DOK7 and 2 MUSK molecules which facilitates MUSK trans-autophosphorylation on tyrosine residue and activation. Interacts (via IRS-type PTB domain) with MUSK (via cytoplasmic part); requires MUSK phosphorylation.</text>
</comment>
<gene>
    <name evidence="14" type="ORF">KIL84_001017</name>
</gene>
<keyword evidence="4" id="KW-0446">Lipid-binding</keyword>
<evidence type="ECO:0000256" key="3">
    <source>
        <dbReference type="ARBA" id="ARBA00023018"/>
    </source>
</evidence>
<dbReference type="SUPFAM" id="SSF50729">
    <property type="entry name" value="PH domain-like"/>
    <property type="match status" value="2"/>
</dbReference>
<evidence type="ECO:0000256" key="6">
    <source>
        <dbReference type="ARBA" id="ARBA00034103"/>
    </source>
</evidence>
<evidence type="ECO:0000256" key="2">
    <source>
        <dbReference type="ARBA" id="ARBA00022475"/>
    </source>
</evidence>
<accession>A0A9D3WXR5</accession>
<dbReference type="InterPro" id="IPR002404">
    <property type="entry name" value="IRS_PTB"/>
</dbReference>
<dbReference type="PANTHER" id="PTHR21636:SF2">
    <property type="entry name" value="PROTEIN DOK-7"/>
    <property type="match status" value="1"/>
</dbReference>
<dbReference type="SMART" id="SM00233">
    <property type="entry name" value="PH"/>
    <property type="match status" value="1"/>
</dbReference>
<evidence type="ECO:0000256" key="1">
    <source>
        <dbReference type="ARBA" id="ARBA00004202"/>
    </source>
</evidence>
<dbReference type="SMART" id="SM01244">
    <property type="entry name" value="IRS"/>
    <property type="match status" value="1"/>
</dbReference>
<dbReference type="InterPro" id="IPR001849">
    <property type="entry name" value="PH_domain"/>
</dbReference>
<keyword evidence="5" id="KW-0472">Membrane</keyword>
<evidence type="ECO:0000256" key="5">
    <source>
        <dbReference type="ARBA" id="ARBA00023136"/>
    </source>
</evidence>
<evidence type="ECO:0000259" key="12">
    <source>
        <dbReference type="PROSITE" id="PS50003"/>
    </source>
</evidence>
<dbReference type="InterPro" id="IPR037747">
    <property type="entry name" value="Dok-7_PH"/>
</dbReference>
<evidence type="ECO:0000256" key="9">
    <source>
        <dbReference type="ARBA" id="ARBA00071504"/>
    </source>
</evidence>
<dbReference type="GO" id="GO:0007528">
    <property type="term" value="P:neuromuscular junction development"/>
    <property type="evidence" value="ECO:0007669"/>
    <property type="project" value="TreeGrafter"/>
</dbReference>
<dbReference type="GO" id="GO:0019901">
    <property type="term" value="F:protein kinase binding"/>
    <property type="evidence" value="ECO:0007669"/>
    <property type="project" value="InterPro"/>
</dbReference>
<feature type="compositionally biased region" description="Low complexity" evidence="11">
    <location>
        <begin position="259"/>
        <end position="275"/>
    </location>
</feature>
<feature type="compositionally biased region" description="Polar residues" evidence="11">
    <location>
        <begin position="327"/>
        <end position="343"/>
    </location>
</feature>
<dbReference type="Gene3D" id="2.30.29.30">
    <property type="entry name" value="Pleckstrin-homology domain (PH domain)/Phosphotyrosine-binding domain (PTB)"/>
    <property type="match status" value="2"/>
</dbReference>
<name>A0A9D3WXR5_9SAUR</name>
<keyword evidence="15" id="KW-1185">Reference proteome</keyword>
<comment type="caution">
    <text evidence="14">The sequence shown here is derived from an EMBL/GenBank/DDBJ whole genome shotgun (WGS) entry which is preliminary data.</text>
</comment>
<keyword evidence="3" id="KW-0770">Synapse</keyword>
<evidence type="ECO:0000256" key="11">
    <source>
        <dbReference type="SAM" id="MobiDB-lite"/>
    </source>
</evidence>
<dbReference type="GO" id="GO:0008289">
    <property type="term" value="F:lipid binding"/>
    <property type="evidence" value="ECO:0007669"/>
    <property type="project" value="UniProtKB-KW"/>
</dbReference>
<feature type="region of interest" description="Disordered" evidence="11">
    <location>
        <begin position="311"/>
        <end position="349"/>
    </location>
</feature>
<dbReference type="PROSITE" id="PS50003">
    <property type="entry name" value="PH_DOMAIN"/>
    <property type="match status" value="1"/>
</dbReference>
<proteinExistence type="predicted"/>
<dbReference type="EMBL" id="JAHDVG010000484">
    <property type="protein sequence ID" value="KAH1170032.1"/>
    <property type="molecule type" value="Genomic_DNA"/>
</dbReference>
<dbReference type="Pfam" id="PF00169">
    <property type="entry name" value="PH"/>
    <property type="match status" value="1"/>
</dbReference>
<sequence>MTDSVVVEGHVKLRDGKKWKNRWLVLRKPSPVADCLVMLVYKDKSERAKGHKERSSVTLEDICGLDPGLSYEGLNHTLAIICLSQVVMLGFDNKETMYAWDVRIRYSLGEVHRFHVAVAPGTKLESGPATLHFCNDILVLVKDLPPTVMGQWKLSDLRRYGAVPNGFIFEGGTRCGFWAGVFFLSCAEGEQISFLFDCIVRGISPTKGPFGLRPVLPDPSANPAYMEERVAHEALQLEKRLSLLSHSSRQGSGGDDRSLSSSSSDTSHSDASVGSRLTIWPEQSSASTSQESHGLAAAKGIHFGEEKALAEGAHGTTKPPPKPLRSRQLQEIGRQSSSDSGIATGSHSSYSGSFSSYAGSLDICHGDEFGSLLSLPLNLPSDQNLCTCLHSEPQRSLGSEYQVPSPVRHIYDTPRSLLQAAAIDVQHKSADSTQPKDQDPAPQGFSDPKVLVPHSETRMAPEQSQDRGRHASLLPEGTKDSSDETYVDFVSRWSDVKPQGQVLDSKSSELAPPSGVPADPCEIYSPHPGMTRALFSACPICGGLKGTAVLQSGVLPALPGASSVMAASGSLKVHKGHTLQAGPTGGFGFMAPPAELGTSTGPEEPGGAVGYSTDLPVSDRPHSETTTYVNIPVSPTSKKQLHYMELELQEPSTGIRGGGSTKYAQIDIAATETAHKVGTQHAQCREERLQELEHKKKGSQE</sequence>
<evidence type="ECO:0000313" key="14">
    <source>
        <dbReference type="EMBL" id="KAH1170032.1"/>
    </source>
</evidence>
<dbReference type="InterPro" id="IPR037748">
    <property type="entry name" value="Dok-7_PTB"/>
</dbReference>
<feature type="domain" description="IRS-type PTB" evidence="13">
    <location>
        <begin position="105"/>
        <end position="210"/>
    </location>
</feature>
<dbReference type="FunFam" id="2.30.29.30:FF:000336">
    <property type="entry name" value="protein Dok-7 isoform X2"/>
    <property type="match status" value="1"/>
</dbReference>
<dbReference type="OrthoDB" id="6537982at2759"/>
<evidence type="ECO:0000259" key="13">
    <source>
        <dbReference type="PROSITE" id="PS51064"/>
    </source>
</evidence>
<feature type="compositionally biased region" description="Basic and acidic residues" evidence="11">
    <location>
        <begin position="425"/>
        <end position="439"/>
    </location>
</feature>
<dbReference type="PANTHER" id="PTHR21636">
    <property type="entry name" value="PROTEIN DOK-7"/>
    <property type="match status" value="1"/>
</dbReference>
<dbReference type="InterPro" id="IPR037746">
    <property type="entry name" value="Dok-7"/>
</dbReference>
<dbReference type="PROSITE" id="PS51064">
    <property type="entry name" value="IRS_PTB"/>
    <property type="match status" value="1"/>
</dbReference>
<dbReference type="CDD" id="cd14677">
    <property type="entry name" value="PH_DOK7"/>
    <property type="match status" value="1"/>
</dbReference>
<dbReference type="Pfam" id="PF02174">
    <property type="entry name" value="IRS"/>
    <property type="match status" value="1"/>
</dbReference>
<evidence type="ECO:0000313" key="15">
    <source>
        <dbReference type="Proteomes" id="UP000827986"/>
    </source>
</evidence>
<dbReference type="FunFam" id="2.30.29.30:FF:000275">
    <property type="entry name" value="Docking protein 7"/>
    <property type="match status" value="1"/>
</dbReference>
<evidence type="ECO:0000256" key="10">
    <source>
        <dbReference type="ARBA" id="ARBA00077462"/>
    </source>
</evidence>
<keyword evidence="2" id="KW-1003">Cell membrane</keyword>
<reference evidence="14" key="1">
    <citation type="submission" date="2021-09" db="EMBL/GenBank/DDBJ databases">
        <title>The genome of Mauremys mutica provides insights into the evolution of semi-aquatic lifestyle.</title>
        <authorList>
            <person name="Gong S."/>
            <person name="Gao Y."/>
        </authorList>
    </citation>
    <scope>NUCLEOTIDE SEQUENCE</scope>
    <source>
        <strain evidence="14">MM-2020</strain>
        <tissue evidence="14">Muscle</tissue>
    </source>
</reference>
<comment type="function">
    <text evidence="7">Probable muscle-intrinsic activator of MUSK that plays an essential role in neuromuscular synaptogenesis. Acts in aneural activation of MUSK and subsequent acetylcholine receptor (AchR) clustering in myotubes. Induces autophosphorylation of MUSK.</text>
</comment>
<evidence type="ECO:0000256" key="4">
    <source>
        <dbReference type="ARBA" id="ARBA00023121"/>
    </source>
</evidence>
<dbReference type="CDD" id="cd13165">
    <property type="entry name" value="PTB_DOK7"/>
    <property type="match status" value="1"/>
</dbReference>
<comment type="subcellular location">
    <subcellularLocation>
        <location evidence="1">Cell membrane</location>
        <topology evidence="1">Peripheral membrane protein</topology>
    </subcellularLocation>
    <subcellularLocation>
        <location evidence="6">Synapse</location>
    </subcellularLocation>
</comment>
<protein>
    <recommendedName>
        <fullName evidence="9">Protein Dok-7</fullName>
    </recommendedName>
    <alternativeName>
        <fullName evidence="10">Downstream of tyrosine kinase 7</fullName>
    </alternativeName>
</protein>